<comment type="catalytic activity">
    <reaction evidence="1">
        <text>ATP + protein L-histidine = ADP + protein N-phospho-L-histidine.</text>
        <dbReference type="EC" id="2.7.13.3"/>
    </reaction>
</comment>
<evidence type="ECO:0000259" key="11">
    <source>
        <dbReference type="PROSITE" id="PS50113"/>
    </source>
</evidence>
<comment type="caution">
    <text evidence="12">The sequence shown here is derived from an EMBL/GenBank/DDBJ whole genome shotgun (WGS) entry which is preliminary data.</text>
</comment>
<dbReference type="GO" id="GO:0005524">
    <property type="term" value="F:ATP binding"/>
    <property type="evidence" value="ECO:0007669"/>
    <property type="project" value="UniProtKB-KW"/>
</dbReference>
<dbReference type="NCBIfam" id="TIGR00229">
    <property type="entry name" value="sensory_box"/>
    <property type="match status" value="1"/>
</dbReference>
<dbReference type="SMART" id="SM00388">
    <property type="entry name" value="HisKA"/>
    <property type="match status" value="1"/>
</dbReference>
<dbReference type="Proteomes" id="UP000075583">
    <property type="component" value="Unassembled WGS sequence"/>
</dbReference>
<dbReference type="PANTHER" id="PTHR43065:SF10">
    <property type="entry name" value="PEROXIDE STRESS-ACTIVATED HISTIDINE KINASE MAK3"/>
    <property type="match status" value="1"/>
</dbReference>
<dbReference type="PROSITE" id="PS50113">
    <property type="entry name" value="PAC"/>
    <property type="match status" value="1"/>
</dbReference>
<dbReference type="PROSITE" id="PS50109">
    <property type="entry name" value="HIS_KIN"/>
    <property type="match status" value="1"/>
</dbReference>
<feature type="domain" description="PAC" evidence="11">
    <location>
        <begin position="206"/>
        <end position="258"/>
    </location>
</feature>
<evidence type="ECO:0000256" key="6">
    <source>
        <dbReference type="ARBA" id="ARBA00022777"/>
    </source>
</evidence>
<evidence type="ECO:0000256" key="3">
    <source>
        <dbReference type="ARBA" id="ARBA00022553"/>
    </source>
</evidence>
<keyword evidence="6" id="KW-0418">Kinase</keyword>
<protein>
    <recommendedName>
        <fullName evidence="2">histidine kinase</fullName>
        <ecNumber evidence="2">2.7.13.3</ecNumber>
    </recommendedName>
</protein>
<evidence type="ECO:0000256" key="4">
    <source>
        <dbReference type="ARBA" id="ARBA00022679"/>
    </source>
</evidence>
<dbReference type="OrthoDB" id="9806995at2"/>
<dbReference type="InterPro" id="IPR004358">
    <property type="entry name" value="Sig_transdc_His_kin-like_C"/>
</dbReference>
<feature type="domain" description="Histidine kinase" evidence="9">
    <location>
        <begin position="271"/>
        <end position="479"/>
    </location>
</feature>
<keyword evidence="8" id="KW-0902">Two-component regulatory system</keyword>
<dbReference type="PANTHER" id="PTHR43065">
    <property type="entry name" value="SENSOR HISTIDINE KINASE"/>
    <property type="match status" value="1"/>
</dbReference>
<evidence type="ECO:0000256" key="8">
    <source>
        <dbReference type="ARBA" id="ARBA00023012"/>
    </source>
</evidence>
<dbReference type="Pfam" id="PF00512">
    <property type="entry name" value="HisKA"/>
    <property type="match status" value="1"/>
</dbReference>
<proteinExistence type="predicted"/>
<accession>A0A150XRM1</accession>
<dbReference type="SUPFAM" id="SSF55874">
    <property type="entry name" value="ATPase domain of HSP90 chaperone/DNA topoisomerase II/histidine kinase"/>
    <property type="match status" value="1"/>
</dbReference>
<evidence type="ECO:0000313" key="12">
    <source>
        <dbReference type="EMBL" id="KYG81408.1"/>
    </source>
</evidence>
<dbReference type="InterPro" id="IPR003594">
    <property type="entry name" value="HATPase_dom"/>
</dbReference>
<dbReference type="SUPFAM" id="SSF47384">
    <property type="entry name" value="Homodimeric domain of signal transducing histidine kinase"/>
    <property type="match status" value="1"/>
</dbReference>
<organism evidence="12 13">
    <name type="scientific">Roseivirga ehrenbergii (strain DSM 102268 / JCM 13514 / KCTC 12282 / NCIMB 14502 / KMM 6017)</name>
    <dbReference type="NCBI Taxonomy" id="279360"/>
    <lineage>
        <taxon>Bacteria</taxon>
        <taxon>Pseudomonadati</taxon>
        <taxon>Bacteroidota</taxon>
        <taxon>Cytophagia</taxon>
        <taxon>Cytophagales</taxon>
        <taxon>Roseivirgaceae</taxon>
        <taxon>Roseivirga</taxon>
    </lineage>
</organism>
<dbReference type="InterPro" id="IPR000014">
    <property type="entry name" value="PAS"/>
</dbReference>
<evidence type="ECO:0000259" key="10">
    <source>
        <dbReference type="PROSITE" id="PS50112"/>
    </source>
</evidence>
<dbReference type="GO" id="GO:0000155">
    <property type="term" value="F:phosphorelay sensor kinase activity"/>
    <property type="evidence" value="ECO:0007669"/>
    <property type="project" value="InterPro"/>
</dbReference>
<dbReference type="EC" id="2.7.13.3" evidence="2"/>
<dbReference type="AlphaFoldDB" id="A0A150XRM1"/>
<evidence type="ECO:0000256" key="1">
    <source>
        <dbReference type="ARBA" id="ARBA00000085"/>
    </source>
</evidence>
<sequence>MSLKTEFEDLIISIFENAPYGIISFKSIRDEKDKIIDFECLFINPKAEKIVGIPSKQMVGNSLLDTMPGNKEAGLFDLYVKVVEKRESISIKKHYEGEHFDNWFEIHASPLADGFTVSFLDISEHERTVRKAKASEVRYEQLFHESIDSIFITNNELLLLETNDAMLKTFGYEREAMRVLTFKSLFLNEEDFIRFNKEFYKNDRVEEFEAELLLSDGKTGICLINIVELSQTDDGLRLYQGIIKDITRKKMSERELIWAEKLSMTGKIARSIAHEVRNPLTNLSLALDQLKDEIPPEVTEADLYIDIIARNSKRIGNLITELLESSKPKSLKLTQTPLNEVVKDSLELIKDRLKLQGMKVLEDYDSSIPLIPLDSDQMKTALVNLFVNALEAMEPEKGILSIKTYLKEDIIFLEIADNGIGISEDNIDSLFEPFFTAKIGGMGLGLTTVQNIIKSHTGHISASSTVGEGTSFQITFSVD</sequence>
<dbReference type="InterPro" id="IPR003661">
    <property type="entry name" value="HisK_dim/P_dom"/>
</dbReference>
<dbReference type="Pfam" id="PF13426">
    <property type="entry name" value="PAS_9"/>
    <property type="match status" value="1"/>
</dbReference>
<dbReference type="PROSITE" id="PS50112">
    <property type="entry name" value="PAS"/>
    <property type="match status" value="1"/>
</dbReference>
<evidence type="ECO:0000313" key="13">
    <source>
        <dbReference type="Proteomes" id="UP000075583"/>
    </source>
</evidence>
<dbReference type="Gene3D" id="3.30.565.10">
    <property type="entry name" value="Histidine kinase-like ATPase, C-terminal domain"/>
    <property type="match status" value="1"/>
</dbReference>
<keyword evidence="5" id="KW-0547">Nucleotide-binding</keyword>
<dbReference type="CDD" id="cd00082">
    <property type="entry name" value="HisKA"/>
    <property type="match status" value="1"/>
</dbReference>
<keyword evidence="3" id="KW-0597">Phosphoprotein</keyword>
<dbReference type="InterPro" id="IPR013656">
    <property type="entry name" value="PAS_4"/>
</dbReference>
<keyword evidence="13" id="KW-1185">Reference proteome</keyword>
<dbReference type="RefSeq" id="WP_062588296.1">
    <property type="nucleotide sequence ID" value="NZ_LQZQ01000002.1"/>
</dbReference>
<dbReference type="InterPro" id="IPR036890">
    <property type="entry name" value="HATPase_C_sf"/>
</dbReference>
<dbReference type="Pfam" id="PF08448">
    <property type="entry name" value="PAS_4"/>
    <property type="match status" value="1"/>
</dbReference>
<dbReference type="InterPro" id="IPR035965">
    <property type="entry name" value="PAS-like_dom_sf"/>
</dbReference>
<dbReference type="Pfam" id="PF02518">
    <property type="entry name" value="HATPase_c"/>
    <property type="match status" value="1"/>
</dbReference>
<evidence type="ECO:0000256" key="7">
    <source>
        <dbReference type="ARBA" id="ARBA00022840"/>
    </source>
</evidence>
<dbReference type="EMBL" id="LQZQ01000002">
    <property type="protein sequence ID" value="KYG81408.1"/>
    <property type="molecule type" value="Genomic_DNA"/>
</dbReference>
<dbReference type="CDD" id="cd00130">
    <property type="entry name" value="PAS"/>
    <property type="match status" value="2"/>
</dbReference>
<gene>
    <name evidence="12" type="ORF">MB14_12495</name>
</gene>
<evidence type="ECO:0000256" key="2">
    <source>
        <dbReference type="ARBA" id="ARBA00012438"/>
    </source>
</evidence>
<dbReference type="Gene3D" id="1.10.287.130">
    <property type="match status" value="1"/>
</dbReference>
<dbReference type="InterPro" id="IPR036097">
    <property type="entry name" value="HisK_dim/P_sf"/>
</dbReference>
<dbReference type="Gene3D" id="3.30.450.20">
    <property type="entry name" value="PAS domain"/>
    <property type="match status" value="2"/>
</dbReference>
<keyword evidence="4" id="KW-0808">Transferase</keyword>
<evidence type="ECO:0000256" key="5">
    <source>
        <dbReference type="ARBA" id="ARBA00022741"/>
    </source>
</evidence>
<name>A0A150XRM1_ROSEK</name>
<dbReference type="PRINTS" id="PR00344">
    <property type="entry name" value="BCTRLSENSOR"/>
</dbReference>
<dbReference type="SUPFAM" id="SSF55785">
    <property type="entry name" value="PYP-like sensor domain (PAS domain)"/>
    <property type="match status" value="2"/>
</dbReference>
<evidence type="ECO:0000259" key="9">
    <source>
        <dbReference type="PROSITE" id="PS50109"/>
    </source>
</evidence>
<keyword evidence="7" id="KW-0067">ATP-binding</keyword>
<dbReference type="InterPro" id="IPR005467">
    <property type="entry name" value="His_kinase_dom"/>
</dbReference>
<feature type="domain" description="PAS" evidence="10">
    <location>
        <begin position="135"/>
        <end position="177"/>
    </location>
</feature>
<dbReference type="STRING" id="279360.MB14_12495"/>
<dbReference type="InterPro" id="IPR000700">
    <property type="entry name" value="PAS-assoc_C"/>
</dbReference>
<dbReference type="SMART" id="SM00387">
    <property type="entry name" value="HATPase_c"/>
    <property type="match status" value="1"/>
</dbReference>
<reference evidence="12" key="1">
    <citation type="submission" date="2016-01" db="EMBL/GenBank/DDBJ databases">
        <title>Genome sequencing of Roseivirga ehrenbergii KMM 6017.</title>
        <authorList>
            <person name="Selvaratnam C."/>
            <person name="Thevarajoo S."/>
            <person name="Goh K.M."/>
            <person name="Ee R."/>
            <person name="Chan K.-G."/>
            <person name="Chong C.S."/>
        </authorList>
    </citation>
    <scope>NUCLEOTIDE SEQUENCE [LARGE SCALE GENOMIC DNA]</scope>
    <source>
        <strain evidence="12">KMM 6017</strain>
    </source>
</reference>
<dbReference type="SMART" id="SM00091">
    <property type="entry name" value="PAS"/>
    <property type="match status" value="2"/>
</dbReference>